<reference evidence="1 2" key="1">
    <citation type="submission" date="2017-07" db="EMBL/GenBank/DDBJ databases">
        <title>Phylogenetic study on the rhizospheric bacterium Ochrobactrum sp. A44.</title>
        <authorList>
            <person name="Krzyzanowska D.M."/>
            <person name="Ossowicki A."/>
            <person name="Rajewska M."/>
            <person name="Maciag T."/>
            <person name="Kaczynski Z."/>
            <person name="Czerwicka M."/>
            <person name="Jafra S."/>
        </authorList>
    </citation>
    <scope>NUCLEOTIDE SEQUENCE [LARGE SCALE GENOMIC DNA]</scope>
    <source>
        <strain evidence="1 2">A44</strain>
    </source>
</reference>
<evidence type="ECO:0000313" key="2">
    <source>
        <dbReference type="Proteomes" id="UP000215256"/>
    </source>
</evidence>
<organism evidence="1 2">
    <name type="scientific">Ochrobactrum quorumnocens</name>
    <dbReference type="NCBI Taxonomy" id="271865"/>
    <lineage>
        <taxon>Bacteria</taxon>
        <taxon>Pseudomonadati</taxon>
        <taxon>Pseudomonadota</taxon>
        <taxon>Alphaproteobacteria</taxon>
        <taxon>Hyphomicrobiales</taxon>
        <taxon>Brucellaceae</taxon>
        <taxon>Brucella/Ochrobactrum group</taxon>
        <taxon>Ochrobactrum</taxon>
    </lineage>
</organism>
<proteinExistence type="predicted"/>
<evidence type="ECO:0000313" key="1">
    <source>
        <dbReference type="EMBL" id="ASV84096.1"/>
    </source>
</evidence>
<name>A0A248UBQ0_9HYPH</name>
<dbReference type="OrthoDB" id="8101285at2"/>
<gene>
    <name evidence="1" type="ORF">CES85_4888</name>
</gene>
<dbReference type="EMBL" id="CP022603">
    <property type="protein sequence ID" value="ASV84096.1"/>
    <property type="molecule type" value="Genomic_DNA"/>
</dbReference>
<accession>A0A248UBQ0</accession>
<dbReference type="Proteomes" id="UP000215256">
    <property type="component" value="Chromosome 2"/>
</dbReference>
<sequence>MIDLPSRICFQPSYPQLTIPTSQTKYGGRTISTVEYADSYRIVDMETVPLPPGQAVQLQSFIAAAKAGAETIIYRPILICIPQAYWGDVDNPHISGCATRGTVTGGYTVQLMSVVPA</sequence>
<dbReference type="KEGG" id="och:CES85_4888"/>
<dbReference type="AlphaFoldDB" id="A0A248UBQ0"/>
<dbReference type="RefSeq" id="WP_095444936.1">
    <property type="nucleotide sequence ID" value="NZ_CP022603.1"/>
</dbReference>
<protein>
    <submittedName>
        <fullName evidence="1">Uncharacterized protein</fullName>
    </submittedName>
</protein>